<evidence type="ECO:0000313" key="4">
    <source>
        <dbReference type="Proteomes" id="UP000186303"/>
    </source>
</evidence>
<feature type="compositionally biased region" description="Low complexity" evidence="2">
    <location>
        <begin position="572"/>
        <end position="582"/>
    </location>
</feature>
<feature type="coiled-coil region" evidence="1">
    <location>
        <begin position="478"/>
        <end position="548"/>
    </location>
</feature>
<gene>
    <name evidence="3" type="ORF">MSYG_1793</name>
</gene>
<name>M5E7R7_MALS4</name>
<evidence type="ECO:0000313" key="3">
    <source>
        <dbReference type="EMBL" id="SHO77455.1"/>
    </source>
</evidence>
<feature type="compositionally biased region" description="Basic and acidic residues" evidence="2">
    <location>
        <begin position="591"/>
        <end position="600"/>
    </location>
</feature>
<dbReference type="OMA" id="DAMMAET"/>
<feature type="compositionally biased region" description="Acidic residues" evidence="2">
    <location>
        <begin position="92"/>
        <end position="103"/>
    </location>
</feature>
<accession>M5E7R7</accession>
<evidence type="ECO:0000256" key="2">
    <source>
        <dbReference type="SAM" id="MobiDB-lite"/>
    </source>
</evidence>
<evidence type="ECO:0000256" key="1">
    <source>
        <dbReference type="SAM" id="Coils"/>
    </source>
</evidence>
<proteinExistence type="predicted"/>
<dbReference type="Proteomes" id="UP000186303">
    <property type="component" value="Chromosome 3"/>
</dbReference>
<feature type="coiled-coil region" evidence="1">
    <location>
        <begin position="372"/>
        <end position="406"/>
    </location>
</feature>
<dbReference type="RefSeq" id="XP_018740032.1">
    <property type="nucleotide sequence ID" value="XM_018883255.1"/>
</dbReference>
<feature type="region of interest" description="Disordered" evidence="2">
    <location>
        <begin position="555"/>
        <end position="682"/>
    </location>
</feature>
<dbReference type="VEuPathDB" id="FungiDB:MSYG_1793"/>
<keyword evidence="1" id="KW-0175">Coiled coil</keyword>
<reference evidence="4" key="1">
    <citation type="journal article" date="2017" name="Nucleic Acids Res.">
        <title>Proteogenomics produces comprehensive and highly accurate protein-coding gene annotation in a complete genome assembly of Malassezia sympodialis.</title>
        <authorList>
            <person name="Zhu Y."/>
            <person name="Engstroem P.G."/>
            <person name="Tellgren-Roth C."/>
            <person name="Baudo C.D."/>
            <person name="Kennell J.C."/>
            <person name="Sun S."/>
            <person name="Billmyre R.B."/>
            <person name="Schroeder M.S."/>
            <person name="Andersson A."/>
            <person name="Holm T."/>
            <person name="Sigurgeirsson B."/>
            <person name="Wu G."/>
            <person name="Sankaranarayanan S.R."/>
            <person name="Siddharthan R."/>
            <person name="Sanyal K."/>
            <person name="Lundeberg J."/>
            <person name="Nystedt B."/>
            <person name="Boekhout T."/>
            <person name="Dawson T.L. Jr."/>
            <person name="Heitman J."/>
            <person name="Scheynius A."/>
            <person name="Lehtioe J."/>
        </authorList>
    </citation>
    <scope>NUCLEOTIDE SEQUENCE [LARGE SCALE GENOMIC DNA]</scope>
    <source>
        <strain evidence="4">ATCC 42132</strain>
    </source>
</reference>
<dbReference type="HOGENOM" id="CLU_389822_0_0_1"/>
<dbReference type="AlphaFoldDB" id="M5E7R7"/>
<feature type="region of interest" description="Disordered" evidence="2">
    <location>
        <begin position="1"/>
        <end position="33"/>
    </location>
</feature>
<feature type="compositionally biased region" description="Low complexity" evidence="2">
    <location>
        <begin position="619"/>
        <end position="634"/>
    </location>
</feature>
<protein>
    <submittedName>
        <fullName evidence="3">Uncharacterized protein</fullName>
    </submittedName>
</protein>
<feature type="compositionally biased region" description="Acidic residues" evidence="2">
    <location>
        <begin position="68"/>
        <end position="80"/>
    </location>
</feature>
<dbReference type="EMBL" id="LT671823">
    <property type="protein sequence ID" value="SHO77455.1"/>
    <property type="molecule type" value="Genomic_DNA"/>
</dbReference>
<sequence>MERAEPRKIGRLPALGAHARTPPRSAERSLRLSVDETLGESPLMAGLYDMDLPPPVLPRSPLARHAELDDDDIEDTDFVPDENAAQSASSSDMDEEPVWDEPSPEPRPPPARTPARESPVRRTPQSQRAPSAPAAQTHAAPGPAAEAAGYYDTIDFDKITDPFTDTRRAFMRGKAQAPPPPRPEAVSSAQPAPVAGPSRLAPRPHAEPAQSTTPLRASPVKATTPVRYSPAKTHSSPAKGPTPARASPVKARTPLGAPRPAPAALPRASLAREEASPAASPWSAQRAHHSPAAPRNAVRRPAPPREAPTQARMSRAPAPATLPPKAEAPAPCRRRPSSPAPEAAMAPRPVPPVSGSPTRTAPVQGAPPTRSNRLLTEELLKWKRRCAELEEELDTMQERLVHARGDAHGWTSEQTALQAQVTALQQGRENDRRAMRQRVRVLESHMADTKIEYDNRYWRLLTSSSEGADELDSVHVQLVVHQNEVTKLQSELAEQRRRLRLAHEQTAFLAGLYAHRGQQQAAAQADDTQRLQQQVAELQQQVAAHAAARVAAEAALAAQQAPRPSSEPPAPAEASPAAEPAALETYGVRAQSREWTEDARVSPAMQPATPPTLEDADEAPAATPARAPAPALRPGMTPMLERTAVAAPDLDAEATPMLGTRVRDDPAPQARKKKRRLIGSGQGFLRLADGAESLSPSLDVPADLPPLA</sequence>
<feature type="compositionally biased region" description="Low complexity" evidence="2">
    <location>
        <begin position="276"/>
        <end position="300"/>
    </location>
</feature>
<feature type="region of interest" description="Disordered" evidence="2">
    <location>
        <begin position="45"/>
        <end position="146"/>
    </location>
</feature>
<keyword evidence="4" id="KW-1185">Reference proteome</keyword>
<dbReference type="KEGG" id="msym:MSY001_1453"/>
<feature type="region of interest" description="Disordered" evidence="2">
    <location>
        <begin position="165"/>
        <end position="370"/>
    </location>
</feature>
<feature type="compositionally biased region" description="Low complexity" evidence="2">
    <location>
        <begin position="124"/>
        <end position="146"/>
    </location>
</feature>
<dbReference type="OrthoDB" id="3360904at2759"/>
<organism evidence="3 4">
    <name type="scientific">Malassezia sympodialis (strain ATCC 42132)</name>
    <name type="common">Atopic eczema-associated yeast</name>
    <dbReference type="NCBI Taxonomy" id="1230383"/>
    <lineage>
        <taxon>Eukaryota</taxon>
        <taxon>Fungi</taxon>
        <taxon>Dikarya</taxon>
        <taxon>Basidiomycota</taxon>
        <taxon>Ustilaginomycotina</taxon>
        <taxon>Malasseziomycetes</taxon>
        <taxon>Malasseziales</taxon>
        <taxon>Malasseziaceae</taxon>
        <taxon>Malassezia</taxon>
    </lineage>
</organism>
<feature type="compositionally biased region" description="Low complexity" evidence="2">
    <location>
        <begin position="555"/>
        <end position="564"/>
    </location>
</feature>